<comment type="caution">
    <text evidence="2">The sequence shown here is derived from an EMBL/GenBank/DDBJ whole genome shotgun (WGS) entry which is preliminary data.</text>
</comment>
<dbReference type="SUPFAM" id="SSF159894">
    <property type="entry name" value="YgaC/TfoX-N like"/>
    <property type="match status" value="1"/>
</dbReference>
<protein>
    <recommendedName>
        <fullName evidence="1">TfoX N-terminal domain-containing protein</fullName>
    </recommendedName>
</protein>
<dbReference type="InterPro" id="IPR007076">
    <property type="entry name" value="TfoX_N"/>
</dbReference>
<keyword evidence="3" id="KW-1185">Reference proteome</keyword>
<organism evidence="2 3">
    <name type="scientific">Halovulum marinum</name>
    <dbReference type="NCBI Taxonomy" id="2662447"/>
    <lineage>
        <taxon>Bacteria</taxon>
        <taxon>Pseudomonadati</taxon>
        <taxon>Pseudomonadota</taxon>
        <taxon>Alphaproteobacteria</taxon>
        <taxon>Rhodobacterales</taxon>
        <taxon>Paracoccaceae</taxon>
        <taxon>Halovulum</taxon>
    </lineage>
</organism>
<name>A0A6L5Z4Q2_9RHOB</name>
<sequence length="109" mass="11926">MAYSEDSAQILRDRLDGFQGIEERRMFGGLAFMLQGNMLCGVHRGGAMFRVGKDNHAAALKIDGVRPMAFTGRPMGGMVEAEGELLEDDARREAVLRLALDFVTGLPPK</sequence>
<dbReference type="EMBL" id="WIND01000019">
    <property type="protein sequence ID" value="MSU91427.1"/>
    <property type="molecule type" value="Genomic_DNA"/>
</dbReference>
<dbReference type="Proteomes" id="UP000474957">
    <property type="component" value="Unassembled WGS sequence"/>
</dbReference>
<dbReference type="RefSeq" id="WP_154448570.1">
    <property type="nucleotide sequence ID" value="NZ_WIND01000019.1"/>
</dbReference>
<dbReference type="Gene3D" id="3.30.1460.30">
    <property type="entry name" value="YgaC/TfoX-N like chaperone"/>
    <property type="match status" value="1"/>
</dbReference>
<evidence type="ECO:0000313" key="2">
    <source>
        <dbReference type="EMBL" id="MSU91427.1"/>
    </source>
</evidence>
<evidence type="ECO:0000259" key="1">
    <source>
        <dbReference type="Pfam" id="PF04993"/>
    </source>
</evidence>
<proteinExistence type="predicted"/>
<reference evidence="2 3" key="1">
    <citation type="submission" date="2019-10" db="EMBL/GenBank/DDBJ databases">
        <title>Cognatihalovulum marinum gen. nov. sp. nov., a new member of the family Rhodobacteraceae isolated from deep seawater of the Northwest Indian Ocean.</title>
        <authorList>
            <person name="Ruan C."/>
            <person name="Wang J."/>
            <person name="Zheng X."/>
            <person name="Song L."/>
            <person name="Zhu Y."/>
            <person name="Huang Y."/>
            <person name="Lu Z."/>
            <person name="Du W."/>
            <person name="Huang L."/>
            <person name="Dai X."/>
        </authorList>
    </citation>
    <scope>NUCLEOTIDE SEQUENCE [LARGE SCALE GENOMIC DNA]</scope>
    <source>
        <strain evidence="2 3">2CG4</strain>
    </source>
</reference>
<dbReference type="AlphaFoldDB" id="A0A6L5Z4Q2"/>
<gene>
    <name evidence="2" type="ORF">GE300_17745</name>
</gene>
<accession>A0A6L5Z4Q2</accession>
<evidence type="ECO:0000313" key="3">
    <source>
        <dbReference type="Proteomes" id="UP000474957"/>
    </source>
</evidence>
<feature type="domain" description="TfoX N-terminal" evidence="1">
    <location>
        <begin position="14"/>
        <end position="102"/>
    </location>
</feature>
<dbReference type="Pfam" id="PF04993">
    <property type="entry name" value="TfoX_N"/>
    <property type="match status" value="1"/>
</dbReference>